<dbReference type="AlphaFoldDB" id="A0A4S8LDI5"/>
<evidence type="ECO:0000313" key="1">
    <source>
        <dbReference type="EMBL" id="THU86954.1"/>
    </source>
</evidence>
<gene>
    <name evidence="1" type="ORF">K435DRAFT_624613</name>
</gene>
<reference evidence="1 2" key="1">
    <citation type="journal article" date="2019" name="Nat. Ecol. Evol.">
        <title>Megaphylogeny resolves global patterns of mushroom evolution.</title>
        <authorList>
            <person name="Varga T."/>
            <person name="Krizsan K."/>
            <person name="Foldi C."/>
            <person name="Dima B."/>
            <person name="Sanchez-Garcia M."/>
            <person name="Sanchez-Ramirez S."/>
            <person name="Szollosi G.J."/>
            <person name="Szarkandi J.G."/>
            <person name="Papp V."/>
            <person name="Albert L."/>
            <person name="Andreopoulos W."/>
            <person name="Angelini C."/>
            <person name="Antonin V."/>
            <person name="Barry K.W."/>
            <person name="Bougher N.L."/>
            <person name="Buchanan P."/>
            <person name="Buyck B."/>
            <person name="Bense V."/>
            <person name="Catcheside P."/>
            <person name="Chovatia M."/>
            <person name="Cooper J."/>
            <person name="Damon W."/>
            <person name="Desjardin D."/>
            <person name="Finy P."/>
            <person name="Geml J."/>
            <person name="Haridas S."/>
            <person name="Hughes K."/>
            <person name="Justo A."/>
            <person name="Karasinski D."/>
            <person name="Kautmanova I."/>
            <person name="Kiss B."/>
            <person name="Kocsube S."/>
            <person name="Kotiranta H."/>
            <person name="LaButti K.M."/>
            <person name="Lechner B.E."/>
            <person name="Liimatainen K."/>
            <person name="Lipzen A."/>
            <person name="Lukacs Z."/>
            <person name="Mihaltcheva S."/>
            <person name="Morgado L.N."/>
            <person name="Niskanen T."/>
            <person name="Noordeloos M.E."/>
            <person name="Ohm R.A."/>
            <person name="Ortiz-Santana B."/>
            <person name="Ovrebo C."/>
            <person name="Racz N."/>
            <person name="Riley R."/>
            <person name="Savchenko A."/>
            <person name="Shiryaev A."/>
            <person name="Soop K."/>
            <person name="Spirin V."/>
            <person name="Szebenyi C."/>
            <person name="Tomsovsky M."/>
            <person name="Tulloss R.E."/>
            <person name="Uehling J."/>
            <person name="Grigoriev I.V."/>
            <person name="Vagvolgyi C."/>
            <person name="Papp T."/>
            <person name="Martin F.M."/>
            <person name="Miettinen O."/>
            <person name="Hibbett D.S."/>
            <person name="Nagy L.G."/>
        </authorList>
    </citation>
    <scope>NUCLEOTIDE SEQUENCE [LARGE SCALE GENOMIC DNA]</scope>
    <source>
        <strain evidence="1 2">CBS 962.96</strain>
    </source>
</reference>
<feature type="non-terminal residue" evidence="1">
    <location>
        <position position="1"/>
    </location>
</feature>
<proteinExistence type="predicted"/>
<dbReference type="OrthoDB" id="3266532at2759"/>
<protein>
    <submittedName>
        <fullName evidence="1">Uncharacterized protein</fullName>
    </submittedName>
</protein>
<accession>A0A4S8LDI5</accession>
<keyword evidence="2" id="KW-1185">Reference proteome</keyword>
<sequence length="122" mass="14368">HASFSDYILQQDRSQEFFCDSQKYHSLLTNSCFNVMNKKLRFNICHLPSSFLKDIEIQDIKSRIQACIDEDLQYSCNFWGFHLEKSNFSKEISNNLELFLNEKGLFWIEAMNIMGVISRGQP</sequence>
<dbReference type="Proteomes" id="UP000297245">
    <property type="component" value="Unassembled WGS sequence"/>
</dbReference>
<organism evidence="1 2">
    <name type="scientific">Dendrothele bispora (strain CBS 962.96)</name>
    <dbReference type="NCBI Taxonomy" id="1314807"/>
    <lineage>
        <taxon>Eukaryota</taxon>
        <taxon>Fungi</taxon>
        <taxon>Dikarya</taxon>
        <taxon>Basidiomycota</taxon>
        <taxon>Agaricomycotina</taxon>
        <taxon>Agaricomycetes</taxon>
        <taxon>Agaricomycetidae</taxon>
        <taxon>Agaricales</taxon>
        <taxon>Agaricales incertae sedis</taxon>
        <taxon>Dendrothele</taxon>
    </lineage>
</organism>
<evidence type="ECO:0000313" key="2">
    <source>
        <dbReference type="Proteomes" id="UP000297245"/>
    </source>
</evidence>
<feature type="non-terminal residue" evidence="1">
    <location>
        <position position="122"/>
    </location>
</feature>
<dbReference type="EMBL" id="ML179471">
    <property type="protein sequence ID" value="THU86954.1"/>
    <property type="molecule type" value="Genomic_DNA"/>
</dbReference>
<name>A0A4S8LDI5_DENBC</name>